<reference evidence="5" key="2">
    <citation type="journal article" date="2022" name="Microbiol. Resour. Announc.">
        <title>Metagenome Sequencing to Explore Phylogenomics of Terrestrial Cyanobacteria.</title>
        <authorList>
            <person name="Ward R.D."/>
            <person name="Stajich J.E."/>
            <person name="Johansen J.R."/>
            <person name="Huntemann M."/>
            <person name="Clum A."/>
            <person name="Foster B."/>
            <person name="Foster B."/>
            <person name="Roux S."/>
            <person name="Palaniappan K."/>
            <person name="Varghese N."/>
            <person name="Mukherjee S."/>
            <person name="Reddy T.B.K."/>
            <person name="Daum C."/>
            <person name="Copeland A."/>
            <person name="Chen I.A."/>
            <person name="Ivanova N.N."/>
            <person name="Kyrpides N.C."/>
            <person name="Shapiro N."/>
            <person name="Eloe-Fadrosh E.A."/>
            <person name="Pietrasiak N."/>
        </authorList>
    </citation>
    <scope>NUCLEOTIDE SEQUENCE</scope>
    <source>
        <strain evidence="5">GSE-TBD4-15B</strain>
    </source>
</reference>
<dbReference type="Gene3D" id="1.10.8.60">
    <property type="match status" value="1"/>
</dbReference>
<gene>
    <name evidence="5" type="ORF">KME07_13030</name>
</gene>
<dbReference type="Pfam" id="PF00004">
    <property type="entry name" value="AAA"/>
    <property type="match status" value="1"/>
</dbReference>
<protein>
    <submittedName>
        <fullName evidence="5">AAA family ATPase</fullName>
    </submittedName>
</protein>
<dbReference type="PANTHER" id="PTHR23073">
    <property type="entry name" value="26S PROTEASOME REGULATORY SUBUNIT"/>
    <property type="match status" value="1"/>
</dbReference>
<comment type="similarity">
    <text evidence="1">Belongs to the AAA ATPase family.</text>
</comment>
<dbReference type="CDD" id="cd19481">
    <property type="entry name" value="RecA-like_protease"/>
    <property type="match status" value="1"/>
</dbReference>
<dbReference type="SMART" id="SM00382">
    <property type="entry name" value="AAA"/>
    <property type="match status" value="1"/>
</dbReference>
<keyword evidence="3" id="KW-0067">ATP-binding</keyword>
<evidence type="ECO:0000256" key="2">
    <source>
        <dbReference type="ARBA" id="ARBA00022741"/>
    </source>
</evidence>
<dbReference type="Gene3D" id="3.40.50.300">
    <property type="entry name" value="P-loop containing nucleotide triphosphate hydrolases"/>
    <property type="match status" value="1"/>
</dbReference>
<dbReference type="AlphaFoldDB" id="A0A951PAZ4"/>
<feature type="domain" description="AAA+ ATPase" evidence="4">
    <location>
        <begin position="126"/>
        <end position="258"/>
    </location>
</feature>
<reference evidence="5" key="1">
    <citation type="submission" date="2021-05" db="EMBL/GenBank/DDBJ databases">
        <authorList>
            <person name="Pietrasiak N."/>
            <person name="Ward R."/>
            <person name="Stajich J.E."/>
            <person name="Kurbessoian T."/>
        </authorList>
    </citation>
    <scope>NUCLEOTIDE SEQUENCE</scope>
    <source>
        <strain evidence="5">GSE-TBD4-15B</strain>
    </source>
</reference>
<evidence type="ECO:0000256" key="3">
    <source>
        <dbReference type="ARBA" id="ARBA00022840"/>
    </source>
</evidence>
<dbReference type="GO" id="GO:0016887">
    <property type="term" value="F:ATP hydrolysis activity"/>
    <property type="evidence" value="ECO:0007669"/>
    <property type="project" value="InterPro"/>
</dbReference>
<name>A0A951PAZ4_9CYAN</name>
<evidence type="ECO:0000313" key="5">
    <source>
        <dbReference type="EMBL" id="MBW4466342.1"/>
    </source>
</evidence>
<accession>A0A951PAZ4</accession>
<organism evidence="5 6">
    <name type="scientific">Pegethrix bostrychoides GSE-TBD4-15B</name>
    <dbReference type="NCBI Taxonomy" id="2839662"/>
    <lineage>
        <taxon>Bacteria</taxon>
        <taxon>Bacillati</taxon>
        <taxon>Cyanobacteriota</taxon>
        <taxon>Cyanophyceae</taxon>
        <taxon>Oculatellales</taxon>
        <taxon>Oculatellaceae</taxon>
        <taxon>Pegethrix</taxon>
    </lineage>
</organism>
<dbReference type="Proteomes" id="UP000707356">
    <property type="component" value="Unassembled WGS sequence"/>
</dbReference>
<keyword evidence="2" id="KW-0547">Nucleotide-binding</keyword>
<dbReference type="EMBL" id="JAHHHV010000067">
    <property type="protein sequence ID" value="MBW4466342.1"/>
    <property type="molecule type" value="Genomic_DNA"/>
</dbReference>
<proteinExistence type="inferred from homology"/>
<dbReference type="InterPro" id="IPR027417">
    <property type="entry name" value="P-loop_NTPase"/>
</dbReference>
<dbReference type="InterPro" id="IPR003593">
    <property type="entry name" value="AAA+_ATPase"/>
</dbReference>
<dbReference type="InterPro" id="IPR050221">
    <property type="entry name" value="26S_Proteasome_ATPase"/>
</dbReference>
<evidence type="ECO:0000256" key="1">
    <source>
        <dbReference type="ARBA" id="ARBA00006914"/>
    </source>
</evidence>
<comment type="caution">
    <text evidence="5">The sequence shown here is derived from an EMBL/GenBank/DDBJ whole genome shotgun (WGS) entry which is preliminary data.</text>
</comment>
<dbReference type="SUPFAM" id="SSF52540">
    <property type="entry name" value="P-loop containing nucleoside triphosphate hydrolases"/>
    <property type="match status" value="1"/>
</dbReference>
<sequence>MARGEILRKLFRSFSHNEREAFYAAATELIEEERSKNHLLLARDLEKALRNGNGQISKDLVSNLAPWYQFPEPPKDKETGLPLLEVKRFDLTWDHIILSETIFNTLNEVALENRKQDVLAAYGLKPKNKLLFCGPPGCGKTQTAKILSSALALPLVYVNLTAVFSSYLGETATNLQKIFTYVEQDEWVVLFDEFDAIARDRNTPNEHGEVKRLVNSLLQLIDATTSQSLFIAATNHESLLDSAIWRRFDEVILFEPPTLELRVALLKRYLAAIRHSGIDLTLFAAKIENATGADVERICADAIKIVILRGDDKLTADDLEVAIGRYLQRQRIICNSTDFPYR</sequence>
<evidence type="ECO:0000313" key="6">
    <source>
        <dbReference type="Proteomes" id="UP000707356"/>
    </source>
</evidence>
<evidence type="ECO:0000259" key="4">
    <source>
        <dbReference type="SMART" id="SM00382"/>
    </source>
</evidence>
<dbReference type="GO" id="GO:0005524">
    <property type="term" value="F:ATP binding"/>
    <property type="evidence" value="ECO:0007669"/>
    <property type="project" value="UniProtKB-KW"/>
</dbReference>
<dbReference type="InterPro" id="IPR003959">
    <property type="entry name" value="ATPase_AAA_core"/>
</dbReference>